<feature type="transmembrane region" description="Helical" evidence="10">
    <location>
        <begin position="119"/>
        <end position="142"/>
    </location>
</feature>
<feature type="transmembrane region" description="Helical" evidence="10">
    <location>
        <begin position="376"/>
        <end position="395"/>
    </location>
</feature>
<keyword evidence="4" id="KW-0328">Glycosyltransferase</keyword>
<sequence>MAEMAERKADPGPLEPGILRRVLGMWALGRIFSLALLGCWYVVSRGARWNFGPYPMPVTSYMDFLAGWDADRYGAIAEYGYPQAIPVDASGDVMPNNWAFLPVFPMLERALAAAAGMPWQIAGVVISIAASAGATVMLFLLVRRVASGRQAWWAAVLFTFGPLSFVFSLAYAESLFLLLLFSALLLAVLRRYAWITPIGVVAGFTRPGVVALALGLAVVFAVRWMRRRHDPFRIREMAGLGAAVVTTAIAGFAWPFIADAVTGLGNVYVRTETAWWIPFVGDGAFVPLTPWFRFAITYAGPIGAILVVLVIAAFAWWVSSRPVRRLGIEVVAFAAAYGIYLFAVFLPQQSILRLVMPLSPLLGDERLSATPRRRRWLLATCLALQAVAVFLLWTIGYP</sequence>
<dbReference type="PANTHER" id="PTHR12468">
    <property type="entry name" value="GPI MANNOSYLTRANSFERASE 2"/>
    <property type="match status" value="1"/>
</dbReference>
<evidence type="ECO:0000256" key="3">
    <source>
        <dbReference type="ARBA" id="ARBA00022502"/>
    </source>
</evidence>
<evidence type="ECO:0000256" key="9">
    <source>
        <dbReference type="ARBA" id="ARBA00023136"/>
    </source>
</evidence>
<feature type="transmembrane region" description="Helical" evidence="10">
    <location>
        <begin position="21"/>
        <end position="43"/>
    </location>
</feature>
<dbReference type="EMBL" id="BAAAOG010000012">
    <property type="protein sequence ID" value="GAA1970094.1"/>
    <property type="molecule type" value="Genomic_DNA"/>
</dbReference>
<keyword evidence="5" id="KW-0808">Transferase</keyword>
<comment type="subcellular location">
    <subcellularLocation>
        <location evidence="1">Endoplasmic reticulum membrane</location>
        <topology evidence="1">Multi-pass membrane protein</topology>
    </subcellularLocation>
</comment>
<keyword evidence="6 10" id="KW-0812">Transmembrane</keyword>
<evidence type="ECO:0000256" key="1">
    <source>
        <dbReference type="ARBA" id="ARBA00004477"/>
    </source>
</evidence>
<accession>A0ABN2RJ94</accession>
<feature type="transmembrane region" description="Helical" evidence="10">
    <location>
        <begin position="330"/>
        <end position="356"/>
    </location>
</feature>
<keyword evidence="3" id="KW-0337">GPI-anchor biosynthesis</keyword>
<feature type="transmembrane region" description="Helical" evidence="10">
    <location>
        <begin position="207"/>
        <end position="225"/>
    </location>
</feature>
<dbReference type="Proteomes" id="UP001499933">
    <property type="component" value="Unassembled WGS sequence"/>
</dbReference>
<evidence type="ECO:0000256" key="2">
    <source>
        <dbReference type="ARBA" id="ARBA00004687"/>
    </source>
</evidence>
<evidence type="ECO:0000256" key="7">
    <source>
        <dbReference type="ARBA" id="ARBA00022824"/>
    </source>
</evidence>
<name>A0ABN2RJ94_9MICO</name>
<reference evidence="11 12" key="1">
    <citation type="journal article" date="2019" name="Int. J. Syst. Evol. Microbiol.">
        <title>The Global Catalogue of Microorganisms (GCM) 10K type strain sequencing project: providing services to taxonomists for standard genome sequencing and annotation.</title>
        <authorList>
            <consortium name="The Broad Institute Genomics Platform"/>
            <consortium name="The Broad Institute Genome Sequencing Center for Infectious Disease"/>
            <person name="Wu L."/>
            <person name="Ma J."/>
        </authorList>
    </citation>
    <scope>NUCLEOTIDE SEQUENCE [LARGE SCALE GENOMIC DNA]</scope>
    <source>
        <strain evidence="11 12">JCM 14901</strain>
    </source>
</reference>
<keyword evidence="8 10" id="KW-1133">Transmembrane helix</keyword>
<gene>
    <name evidence="11" type="ORF">GCM10009776_36470</name>
</gene>
<evidence type="ECO:0008006" key="13">
    <source>
        <dbReference type="Google" id="ProtNLM"/>
    </source>
</evidence>
<dbReference type="PANTHER" id="PTHR12468:SF2">
    <property type="entry name" value="GPI MANNOSYLTRANSFERASE 2"/>
    <property type="match status" value="1"/>
</dbReference>
<evidence type="ECO:0000313" key="12">
    <source>
        <dbReference type="Proteomes" id="UP001499933"/>
    </source>
</evidence>
<comment type="pathway">
    <text evidence="2">Glycolipid biosynthesis; glycosylphosphatidylinositol-anchor biosynthesis.</text>
</comment>
<comment type="caution">
    <text evidence="11">The sequence shown here is derived from an EMBL/GenBank/DDBJ whole genome shotgun (WGS) entry which is preliminary data.</text>
</comment>
<dbReference type="InterPro" id="IPR007315">
    <property type="entry name" value="PIG-V/Gpi18"/>
</dbReference>
<feature type="transmembrane region" description="Helical" evidence="10">
    <location>
        <begin position="237"/>
        <end position="257"/>
    </location>
</feature>
<evidence type="ECO:0000256" key="4">
    <source>
        <dbReference type="ARBA" id="ARBA00022676"/>
    </source>
</evidence>
<proteinExistence type="predicted"/>
<protein>
    <recommendedName>
        <fullName evidence="13">Glycosyltransferase RgtA/B/C/D-like domain-containing protein</fullName>
    </recommendedName>
</protein>
<feature type="transmembrane region" description="Helical" evidence="10">
    <location>
        <begin position="154"/>
        <end position="187"/>
    </location>
</feature>
<keyword evidence="12" id="KW-1185">Reference proteome</keyword>
<evidence type="ECO:0000256" key="8">
    <source>
        <dbReference type="ARBA" id="ARBA00022989"/>
    </source>
</evidence>
<evidence type="ECO:0000256" key="6">
    <source>
        <dbReference type="ARBA" id="ARBA00022692"/>
    </source>
</evidence>
<organism evidence="11 12">
    <name type="scientific">Microbacterium deminutum</name>
    <dbReference type="NCBI Taxonomy" id="344164"/>
    <lineage>
        <taxon>Bacteria</taxon>
        <taxon>Bacillati</taxon>
        <taxon>Actinomycetota</taxon>
        <taxon>Actinomycetes</taxon>
        <taxon>Micrococcales</taxon>
        <taxon>Microbacteriaceae</taxon>
        <taxon>Microbacterium</taxon>
    </lineage>
</organism>
<evidence type="ECO:0000256" key="10">
    <source>
        <dbReference type="SAM" id="Phobius"/>
    </source>
</evidence>
<evidence type="ECO:0000256" key="5">
    <source>
        <dbReference type="ARBA" id="ARBA00022679"/>
    </source>
</evidence>
<keyword evidence="9 10" id="KW-0472">Membrane</keyword>
<evidence type="ECO:0000313" key="11">
    <source>
        <dbReference type="EMBL" id="GAA1970094.1"/>
    </source>
</evidence>
<feature type="transmembrane region" description="Helical" evidence="10">
    <location>
        <begin position="295"/>
        <end position="318"/>
    </location>
</feature>
<keyword evidence="7" id="KW-0256">Endoplasmic reticulum</keyword>